<proteinExistence type="predicted"/>
<name>Z9JKJ4_9GAMM</name>
<dbReference type="Proteomes" id="UP000020406">
    <property type="component" value="Unassembled WGS sequence"/>
</dbReference>
<comment type="caution">
    <text evidence="1">The sequence shown here is derived from an EMBL/GenBank/DDBJ whole genome shotgun (WGS) entry which is preliminary data.</text>
</comment>
<organism evidence="1 2">
    <name type="scientific">Xylella taiwanensis</name>
    <dbReference type="NCBI Taxonomy" id="1444770"/>
    <lineage>
        <taxon>Bacteria</taxon>
        <taxon>Pseudomonadati</taxon>
        <taxon>Pseudomonadota</taxon>
        <taxon>Gammaproteobacteria</taxon>
        <taxon>Lysobacterales</taxon>
        <taxon>Lysobacteraceae</taxon>
        <taxon>Xylella</taxon>
    </lineage>
</organism>
<sequence>MFFRSLNDLGMDTTVANGELLFDLFATLVE</sequence>
<gene>
    <name evidence="1" type="ORF">AF72_06390</name>
</gene>
<accession>Z9JKJ4</accession>
<reference evidence="1 2" key="1">
    <citation type="journal article" date="2014" name="Genome Announc.">
        <title>Draft Genome Sequence of Xylella fastidiosa Pear Leaf Scorch Strain in Taiwan.</title>
        <authorList>
            <person name="Su C.C."/>
            <person name="Deng W.L."/>
            <person name="Jan F.J."/>
            <person name="Chang C.J."/>
            <person name="Huang H."/>
            <person name="Chen J."/>
        </authorList>
    </citation>
    <scope>NUCLEOTIDE SEQUENCE [LARGE SCALE GENOMIC DNA]</scope>
    <source>
        <strain evidence="1 2">PLS229</strain>
    </source>
</reference>
<protein>
    <submittedName>
        <fullName evidence="1">Uncharacterized protein</fullName>
    </submittedName>
</protein>
<evidence type="ECO:0000313" key="2">
    <source>
        <dbReference type="Proteomes" id="UP000020406"/>
    </source>
</evidence>
<dbReference type="AlphaFoldDB" id="Z9JKJ4"/>
<dbReference type="EMBL" id="JDSQ01000008">
    <property type="protein sequence ID" value="EWS78351.1"/>
    <property type="molecule type" value="Genomic_DNA"/>
</dbReference>
<evidence type="ECO:0000313" key="1">
    <source>
        <dbReference type="EMBL" id="EWS78351.1"/>
    </source>
</evidence>